<proteinExistence type="predicted"/>
<keyword evidence="2" id="KW-0378">Hydrolase</keyword>
<accession>A0A3B0TZ23</accession>
<dbReference type="GO" id="GO:0008832">
    <property type="term" value="F:dGTPase activity"/>
    <property type="evidence" value="ECO:0007669"/>
    <property type="project" value="TreeGrafter"/>
</dbReference>
<sequence>MINLEINKKKIINDPVFGFISLQSELVFDLIEHPYFQRLRRIKQLGLSCLVFPGGNHTRFEHAIGATHLMRQAILVLQNKGHEITGEEAEAVTIAILLHDIGHGPFSHVLESSLVDVSHEEVSLLLMEELNKQFNGKISLAIRIFKNEYKKKFLYQLVTSQLDMDRLDYLGRDSFFTGVTEGLVGIERIIKMLNVVDDNLVVEAKGIYSIENFLIARRLMYWQVYLHKTVVSAEYMLVNILGRARFLAMQGEQLFGTAALHAFLSHRFTIGDFRKNRRAGGRPVLGLFASLDDNDILQAIKEWQLHNDKVLSFLSKSLVERKLFRIQISEKPFPAGKVEKLRGGMQKHFGFSANEAGYCIINGVLSNSAYSKDSEKINILQKDGTIMDIRDASDINLSVLTKIVRKYFLCFPKELDIN</sequence>
<dbReference type="CDD" id="cd00077">
    <property type="entry name" value="HDc"/>
    <property type="match status" value="1"/>
</dbReference>
<dbReference type="SMART" id="SM00471">
    <property type="entry name" value="HDc"/>
    <property type="match status" value="1"/>
</dbReference>
<dbReference type="Gene3D" id="1.10.3210.10">
    <property type="entry name" value="Hypothetical protein af1432"/>
    <property type="match status" value="1"/>
</dbReference>
<dbReference type="Pfam" id="PF01966">
    <property type="entry name" value="HD"/>
    <property type="match status" value="1"/>
</dbReference>
<dbReference type="InterPro" id="IPR045509">
    <property type="entry name" value="HD_assoc_2"/>
</dbReference>
<feature type="domain" description="HD/PDEase" evidence="1">
    <location>
        <begin position="55"/>
        <end position="179"/>
    </location>
</feature>
<evidence type="ECO:0000313" key="2">
    <source>
        <dbReference type="EMBL" id="VAW23278.1"/>
    </source>
</evidence>
<dbReference type="InterPro" id="IPR006674">
    <property type="entry name" value="HD_domain"/>
</dbReference>
<organism evidence="2">
    <name type="scientific">hydrothermal vent metagenome</name>
    <dbReference type="NCBI Taxonomy" id="652676"/>
    <lineage>
        <taxon>unclassified sequences</taxon>
        <taxon>metagenomes</taxon>
        <taxon>ecological metagenomes</taxon>
    </lineage>
</organism>
<dbReference type="GO" id="GO:0006203">
    <property type="term" value="P:dGTP catabolic process"/>
    <property type="evidence" value="ECO:0007669"/>
    <property type="project" value="TreeGrafter"/>
</dbReference>
<dbReference type="InterPro" id="IPR050135">
    <property type="entry name" value="dGTPase-like"/>
</dbReference>
<dbReference type="SUPFAM" id="SSF109604">
    <property type="entry name" value="HD-domain/PDEase-like"/>
    <property type="match status" value="1"/>
</dbReference>
<evidence type="ECO:0000259" key="1">
    <source>
        <dbReference type="SMART" id="SM00471"/>
    </source>
</evidence>
<gene>
    <name evidence="2" type="ORF">MNBD_BACTEROID01-1806</name>
</gene>
<dbReference type="PANTHER" id="PTHR11373:SF4">
    <property type="entry name" value="DEOXYNUCLEOSIDE TRIPHOSPHATE TRIPHOSPHOHYDROLASE SAMHD1"/>
    <property type="match status" value="1"/>
</dbReference>
<dbReference type="Pfam" id="PF19276">
    <property type="entry name" value="HD_assoc_2"/>
    <property type="match status" value="1"/>
</dbReference>
<dbReference type="PANTHER" id="PTHR11373">
    <property type="entry name" value="DEOXYNUCLEOSIDE TRIPHOSPHATE TRIPHOSPHOHYDROLASE"/>
    <property type="match status" value="1"/>
</dbReference>
<dbReference type="AlphaFoldDB" id="A0A3B0TZ23"/>
<name>A0A3B0TZ23_9ZZZZ</name>
<dbReference type="InterPro" id="IPR003607">
    <property type="entry name" value="HD/PDEase_dom"/>
</dbReference>
<protein>
    <submittedName>
        <fullName evidence="2">DNTP triphosphohydrolase, broad substrate specificity</fullName>
    </submittedName>
</protein>
<dbReference type="EMBL" id="UOEP01000190">
    <property type="protein sequence ID" value="VAW23278.1"/>
    <property type="molecule type" value="Genomic_DNA"/>
</dbReference>
<reference evidence="2" key="1">
    <citation type="submission" date="2018-06" db="EMBL/GenBank/DDBJ databases">
        <authorList>
            <person name="Zhirakovskaya E."/>
        </authorList>
    </citation>
    <scope>NUCLEOTIDE SEQUENCE</scope>
</reference>